<comment type="pathway">
    <text evidence="9">Protein modification; lipoprotein biosynthesis (N-acyl transfer).</text>
</comment>
<dbReference type="PANTHER" id="PTHR38686">
    <property type="entry name" value="APOLIPOPROTEIN N-ACYLTRANSFERASE"/>
    <property type="match status" value="1"/>
</dbReference>
<feature type="transmembrane region" description="Helical" evidence="9">
    <location>
        <begin position="171"/>
        <end position="188"/>
    </location>
</feature>
<dbReference type="GO" id="GO:0005886">
    <property type="term" value="C:plasma membrane"/>
    <property type="evidence" value="ECO:0007669"/>
    <property type="project" value="UniProtKB-SubCell"/>
</dbReference>
<keyword evidence="8 9" id="KW-0012">Acyltransferase</keyword>
<keyword evidence="6 9" id="KW-1133">Transmembrane helix</keyword>
<keyword evidence="3 9" id="KW-1003">Cell membrane</keyword>
<feature type="transmembrane region" description="Helical" evidence="9">
    <location>
        <begin position="70"/>
        <end position="94"/>
    </location>
</feature>
<protein>
    <recommendedName>
        <fullName evidence="9">Apolipoprotein N-acyltransferase</fullName>
        <shortName evidence="9">ALP N-acyltransferase</shortName>
        <ecNumber evidence="9">2.3.1.269</ecNumber>
    </recommendedName>
</protein>
<feature type="transmembrane region" description="Helical" evidence="9">
    <location>
        <begin position="43"/>
        <end position="64"/>
    </location>
</feature>
<dbReference type="InterPro" id="IPR036526">
    <property type="entry name" value="C-N_Hydrolase_sf"/>
</dbReference>
<reference evidence="11 12" key="1">
    <citation type="submission" date="2019-04" db="EMBL/GenBank/DDBJ databases">
        <title>Salinimonas iocasae sp. nov., a halophilic bacterium isolated from the outer tube casing of tubeworms in Okinawa Trough.</title>
        <authorList>
            <person name="Zhang H."/>
            <person name="Wang H."/>
            <person name="Li C."/>
        </authorList>
    </citation>
    <scope>NUCLEOTIDE SEQUENCE [LARGE SCALE GENOMIC DNA]</scope>
    <source>
        <strain evidence="11 12">KX18D6</strain>
    </source>
</reference>
<keyword evidence="7 9" id="KW-0472">Membrane</keyword>
<keyword evidence="4 9" id="KW-0808">Transferase</keyword>
<proteinExistence type="inferred from homology"/>
<dbReference type="KEGG" id="salk:FBQ74_10830"/>
<dbReference type="HAMAP" id="MF_01148">
    <property type="entry name" value="Lnt"/>
    <property type="match status" value="1"/>
</dbReference>
<dbReference type="EMBL" id="CP039852">
    <property type="protein sequence ID" value="QCZ95211.1"/>
    <property type="molecule type" value="Genomic_DNA"/>
</dbReference>
<dbReference type="EC" id="2.3.1.269" evidence="9"/>
<dbReference type="AlphaFoldDB" id="A0A5B7YHW6"/>
<feature type="transmembrane region" description="Helical" evidence="9">
    <location>
        <begin position="12"/>
        <end position="31"/>
    </location>
</feature>
<dbReference type="Pfam" id="PF00795">
    <property type="entry name" value="CN_hydrolase"/>
    <property type="match status" value="1"/>
</dbReference>
<keyword evidence="12" id="KW-1185">Reference proteome</keyword>
<evidence type="ECO:0000313" key="12">
    <source>
        <dbReference type="Proteomes" id="UP000304912"/>
    </source>
</evidence>
<evidence type="ECO:0000256" key="7">
    <source>
        <dbReference type="ARBA" id="ARBA00023136"/>
    </source>
</evidence>
<keyword evidence="5 9" id="KW-0812">Transmembrane</keyword>
<dbReference type="PROSITE" id="PS50263">
    <property type="entry name" value="CN_HYDROLASE"/>
    <property type="match status" value="1"/>
</dbReference>
<comment type="subcellular location">
    <subcellularLocation>
        <location evidence="1 9">Cell membrane</location>
        <topology evidence="1 9">Multi-pass membrane protein</topology>
    </subcellularLocation>
</comment>
<organism evidence="11 12">
    <name type="scientific">Salinimonas iocasae</name>
    <dbReference type="NCBI Taxonomy" id="2572577"/>
    <lineage>
        <taxon>Bacteria</taxon>
        <taxon>Pseudomonadati</taxon>
        <taxon>Pseudomonadota</taxon>
        <taxon>Gammaproteobacteria</taxon>
        <taxon>Alteromonadales</taxon>
        <taxon>Alteromonadaceae</taxon>
        <taxon>Alteromonas/Salinimonas group</taxon>
        <taxon>Salinimonas</taxon>
    </lineage>
</organism>
<evidence type="ECO:0000256" key="9">
    <source>
        <dbReference type="HAMAP-Rule" id="MF_01148"/>
    </source>
</evidence>
<comment type="function">
    <text evidence="9">Catalyzes the phospholipid dependent N-acylation of the N-terminal cysteine of apolipoprotein, the last step in lipoprotein maturation.</text>
</comment>
<name>A0A5B7YHW6_9ALTE</name>
<accession>A0A5B7YHW6</accession>
<evidence type="ECO:0000256" key="4">
    <source>
        <dbReference type="ARBA" id="ARBA00022679"/>
    </source>
</evidence>
<dbReference type="UniPathway" id="UPA00666"/>
<comment type="catalytic activity">
    <reaction evidence="9">
        <text>N-terminal S-1,2-diacyl-sn-glyceryl-L-cysteinyl-[lipoprotein] + a glycerophospholipid = N-acyl-S-1,2-diacyl-sn-glyceryl-L-cysteinyl-[lipoprotein] + a 2-acyl-sn-glycero-3-phospholipid + H(+)</text>
        <dbReference type="Rhea" id="RHEA:48228"/>
        <dbReference type="Rhea" id="RHEA-COMP:14681"/>
        <dbReference type="Rhea" id="RHEA-COMP:14684"/>
        <dbReference type="ChEBI" id="CHEBI:15378"/>
        <dbReference type="ChEBI" id="CHEBI:136912"/>
        <dbReference type="ChEBI" id="CHEBI:140656"/>
        <dbReference type="ChEBI" id="CHEBI:140657"/>
        <dbReference type="ChEBI" id="CHEBI:140660"/>
        <dbReference type="EC" id="2.3.1.269"/>
    </reaction>
</comment>
<evidence type="ECO:0000256" key="5">
    <source>
        <dbReference type="ARBA" id="ARBA00022692"/>
    </source>
</evidence>
<feature type="transmembrane region" description="Helical" evidence="9">
    <location>
        <begin position="468"/>
        <end position="484"/>
    </location>
</feature>
<dbReference type="InterPro" id="IPR003010">
    <property type="entry name" value="C-N_Hydrolase"/>
</dbReference>
<evidence type="ECO:0000313" key="11">
    <source>
        <dbReference type="EMBL" id="QCZ95211.1"/>
    </source>
</evidence>
<feature type="transmembrane region" description="Helical" evidence="9">
    <location>
        <begin position="101"/>
        <end position="121"/>
    </location>
</feature>
<dbReference type="CDD" id="cd07571">
    <property type="entry name" value="ALP_N-acyl_transferase"/>
    <property type="match status" value="1"/>
</dbReference>
<feature type="domain" description="CN hydrolase" evidence="10">
    <location>
        <begin position="205"/>
        <end position="455"/>
    </location>
</feature>
<dbReference type="NCBIfam" id="TIGR00546">
    <property type="entry name" value="lnt"/>
    <property type="match status" value="1"/>
</dbReference>
<sequence>MLSGASLTFAFSPFYAWPVTFLAVVIAIRQLHIRPVSGFSTGWWFGLGWFGAGISWVHVSIATFGGMPLIASIGIMALLCAYLALFPALAFYLTKRFFTPALWPMSLPAIWFMTEWLRSWLLSGFPWLSLGYSQLDSPLAGWFPVIGETGVTALIVLLCTATAIWTFSKRILPVALLVTVTAISGIVLDQHRWVTTTKEHTVSMVQGNIEQSIRWQPEQDAPTMAMYRSMTTPLWDSDIVIWPEAAVPKLEYLANGYLHALDEKAAATDTALITGIVDYNFETKNSWNTMIVLGAKSAGENGHYRYGGSNRYQKHHLLPVGEVVPFESILRPLAPLFDLPMSSFSRGGFVQENIVANGVHMAPALCFEIAFPRQVSANVHQDTGMIITVSNDAWFGESHGPAQHLQIAQVRAKEMGRPVVRATNNGITAFIDDAGNITSRLPQFERGSITETVPATTGFTPYRFLGEWPMVVVLLISLATALFLQRTSKRDHN</sequence>
<dbReference type="PANTHER" id="PTHR38686:SF1">
    <property type="entry name" value="APOLIPOPROTEIN N-ACYLTRANSFERASE"/>
    <property type="match status" value="1"/>
</dbReference>
<dbReference type="Proteomes" id="UP000304912">
    <property type="component" value="Chromosome"/>
</dbReference>
<dbReference type="Gene3D" id="3.60.110.10">
    <property type="entry name" value="Carbon-nitrogen hydrolase"/>
    <property type="match status" value="1"/>
</dbReference>
<evidence type="ECO:0000256" key="2">
    <source>
        <dbReference type="ARBA" id="ARBA00010065"/>
    </source>
</evidence>
<dbReference type="GO" id="GO:0042158">
    <property type="term" value="P:lipoprotein biosynthetic process"/>
    <property type="evidence" value="ECO:0007669"/>
    <property type="project" value="UniProtKB-UniRule"/>
</dbReference>
<evidence type="ECO:0000256" key="3">
    <source>
        <dbReference type="ARBA" id="ARBA00022475"/>
    </source>
</evidence>
<gene>
    <name evidence="9 11" type="primary">lnt</name>
    <name evidence="11" type="ORF">FBQ74_10830</name>
</gene>
<evidence type="ECO:0000256" key="6">
    <source>
        <dbReference type="ARBA" id="ARBA00022989"/>
    </source>
</evidence>
<dbReference type="InterPro" id="IPR004563">
    <property type="entry name" value="Apolipo_AcylTrfase"/>
</dbReference>
<dbReference type="SUPFAM" id="SSF56317">
    <property type="entry name" value="Carbon-nitrogen hydrolase"/>
    <property type="match status" value="1"/>
</dbReference>
<evidence type="ECO:0000259" key="10">
    <source>
        <dbReference type="PROSITE" id="PS50263"/>
    </source>
</evidence>
<evidence type="ECO:0000256" key="1">
    <source>
        <dbReference type="ARBA" id="ARBA00004651"/>
    </source>
</evidence>
<dbReference type="InterPro" id="IPR045378">
    <property type="entry name" value="LNT_N"/>
</dbReference>
<dbReference type="Pfam" id="PF20154">
    <property type="entry name" value="LNT_N"/>
    <property type="match status" value="1"/>
</dbReference>
<feature type="transmembrane region" description="Helical" evidence="9">
    <location>
        <begin position="141"/>
        <end position="164"/>
    </location>
</feature>
<comment type="similarity">
    <text evidence="2 9">Belongs to the CN hydrolase family. Apolipoprotein N-acyltransferase subfamily.</text>
</comment>
<keyword evidence="11" id="KW-0449">Lipoprotein</keyword>
<evidence type="ECO:0000256" key="8">
    <source>
        <dbReference type="ARBA" id="ARBA00023315"/>
    </source>
</evidence>
<dbReference type="GO" id="GO:0016410">
    <property type="term" value="F:N-acyltransferase activity"/>
    <property type="evidence" value="ECO:0007669"/>
    <property type="project" value="UniProtKB-UniRule"/>
</dbReference>
<dbReference type="OrthoDB" id="9804277at2"/>